<dbReference type="KEGG" id="mbrn:26243982"/>
<dbReference type="Proteomes" id="UP000510686">
    <property type="component" value="Chromosome 2"/>
</dbReference>
<protein>
    <submittedName>
        <fullName evidence="1">Uncharacterized protein</fullName>
    </submittedName>
</protein>
<reference evidence="1 2" key="1">
    <citation type="submission" date="2020-07" db="EMBL/GenBank/DDBJ databases">
        <title>Telomere length de novo assembly of all 7 chromosomes of the fungus, Metarhizium brunneum, using a novel assembly pipeline.</title>
        <authorList>
            <person name="Saud z."/>
            <person name="Kortsinoglou A."/>
            <person name="Kouvelis V.N."/>
            <person name="Butt T.M."/>
        </authorList>
    </citation>
    <scope>NUCLEOTIDE SEQUENCE [LARGE SCALE GENOMIC DNA]</scope>
    <source>
        <strain evidence="1 2">4556</strain>
    </source>
</reference>
<accession>A0A7D5UWT1</accession>
<organism evidence="1 2">
    <name type="scientific">Metarhizium brunneum</name>
    <dbReference type="NCBI Taxonomy" id="500148"/>
    <lineage>
        <taxon>Eukaryota</taxon>
        <taxon>Fungi</taxon>
        <taxon>Dikarya</taxon>
        <taxon>Ascomycota</taxon>
        <taxon>Pezizomycotina</taxon>
        <taxon>Sordariomycetes</taxon>
        <taxon>Hypocreomycetidae</taxon>
        <taxon>Hypocreales</taxon>
        <taxon>Clavicipitaceae</taxon>
        <taxon>Metarhizium</taxon>
    </lineage>
</organism>
<dbReference type="GeneID" id="26243982"/>
<name>A0A7D5UWT1_9HYPO</name>
<dbReference type="RefSeq" id="XP_014543181.1">
    <property type="nucleotide sequence ID" value="XM_014687695.1"/>
</dbReference>
<evidence type="ECO:0000313" key="2">
    <source>
        <dbReference type="Proteomes" id="UP000510686"/>
    </source>
</evidence>
<dbReference type="AlphaFoldDB" id="A0A7D5UWT1"/>
<dbReference type="OrthoDB" id="3235083at2759"/>
<gene>
    <name evidence="1" type="ORF">G6M90_00g032490</name>
</gene>
<evidence type="ECO:0000313" key="1">
    <source>
        <dbReference type="EMBL" id="QLI68299.1"/>
    </source>
</evidence>
<sequence length="152" mass="16231">MLEQGKSSQIWKPVPIIQPSLDKVIEVQSYMTQIKPISVLGAPLLNYPVILRSSGEMSVIINGRGVVATNAGVAVMTDQSGLLTLTVLTDDILTPKFTVTDALPGSESAKSLAVDPADKINQRLCKLKHKEDLDIDLGPGQGKLLDGTKLTP</sequence>
<proteinExistence type="predicted"/>
<dbReference type="EMBL" id="CP058933">
    <property type="protein sequence ID" value="QLI68299.1"/>
    <property type="molecule type" value="Genomic_DNA"/>
</dbReference>
<keyword evidence="2" id="KW-1185">Reference proteome</keyword>